<sequence>MGKGRTKKKGGGTTSGSITLREELSGKKKQNHVNAKSMLKLEHVKNLATWVSGETSIHSLGAFFGQRLAASAESLGVHPDPSLFTCQRCESILQSGYNCSVRIEKNKRKGRNRRKKPGIPQKNYVVYECHFCSHRNLKRGTPSGYMKDLYPAKTTTSRVDPTKSATRKSEQLDTVVSSIDKARVDPTESATQKSEQLDTLEANIDETRVDLTESATQKSEQFVTSVASTNRDNYNADVTVSSEIVGDDPTASPATPLSTVTVTSLLDSKRKKRNRTGFKKKVEPQVGSSATDAEKTVSISSKRKRKSWTSLKEISENEGSSSRKFSNISVPFVL</sequence>
<gene>
    <name evidence="2" type="primary">LOC107824277</name>
</gene>
<keyword evidence="1" id="KW-1185">Reference proteome</keyword>
<dbReference type="RefSeq" id="XP_075091478.1">
    <property type="nucleotide sequence ID" value="XM_075235377.1"/>
</dbReference>
<proteinExistence type="predicted"/>
<name>A0AC58T2N9_TOBAC</name>
<reference evidence="1" key="1">
    <citation type="journal article" date="2014" name="Nat. Commun.">
        <title>The tobacco genome sequence and its comparison with those of tomato and potato.</title>
        <authorList>
            <person name="Sierro N."/>
            <person name="Battey J.N."/>
            <person name="Ouadi S."/>
            <person name="Bakaher N."/>
            <person name="Bovet L."/>
            <person name="Willig A."/>
            <person name="Goepfert S."/>
            <person name="Peitsch M.C."/>
            <person name="Ivanov N.V."/>
        </authorList>
    </citation>
    <scope>NUCLEOTIDE SEQUENCE [LARGE SCALE GENOMIC DNA]</scope>
</reference>
<organism evidence="1 2">
    <name type="scientific">Nicotiana tabacum</name>
    <name type="common">Common tobacco</name>
    <dbReference type="NCBI Taxonomy" id="4097"/>
    <lineage>
        <taxon>Eukaryota</taxon>
        <taxon>Viridiplantae</taxon>
        <taxon>Streptophyta</taxon>
        <taxon>Embryophyta</taxon>
        <taxon>Tracheophyta</taxon>
        <taxon>Spermatophyta</taxon>
        <taxon>Magnoliopsida</taxon>
        <taxon>eudicotyledons</taxon>
        <taxon>Gunneridae</taxon>
        <taxon>Pentapetalae</taxon>
        <taxon>asterids</taxon>
        <taxon>lamiids</taxon>
        <taxon>Solanales</taxon>
        <taxon>Solanaceae</taxon>
        <taxon>Nicotianoideae</taxon>
        <taxon>Nicotianeae</taxon>
        <taxon>Nicotiana</taxon>
    </lineage>
</organism>
<protein>
    <submittedName>
        <fullName evidence="2">Uncharacterized protein LOC107824277 isoform X1</fullName>
    </submittedName>
</protein>
<accession>A0AC58T2N9</accession>
<reference evidence="2" key="2">
    <citation type="submission" date="2025-08" db="UniProtKB">
        <authorList>
            <consortium name="RefSeq"/>
        </authorList>
    </citation>
    <scope>IDENTIFICATION</scope>
    <source>
        <tissue evidence="2">Leaf</tissue>
    </source>
</reference>
<evidence type="ECO:0000313" key="2">
    <source>
        <dbReference type="RefSeq" id="XP_075091478.1"/>
    </source>
</evidence>
<dbReference type="Proteomes" id="UP000790787">
    <property type="component" value="Chromosome 1"/>
</dbReference>
<evidence type="ECO:0000313" key="1">
    <source>
        <dbReference type="Proteomes" id="UP000790787"/>
    </source>
</evidence>